<dbReference type="AlphaFoldDB" id="A0ABD3I1R1"/>
<dbReference type="EMBL" id="JBJQOH010000002">
    <property type="protein sequence ID" value="KAL3697014.1"/>
    <property type="molecule type" value="Genomic_DNA"/>
</dbReference>
<accession>A0ABD3I1R1</accession>
<reference evidence="1 2" key="1">
    <citation type="submission" date="2024-09" db="EMBL/GenBank/DDBJ databases">
        <title>Chromosome-scale assembly of Riccia sorocarpa.</title>
        <authorList>
            <person name="Paukszto L."/>
        </authorList>
    </citation>
    <scope>NUCLEOTIDE SEQUENCE [LARGE SCALE GENOMIC DNA]</scope>
    <source>
        <strain evidence="1">LP-2024</strain>
        <tissue evidence="1">Aerial parts of the thallus</tissue>
    </source>
</reference>
<evidence type="ECO:0000313" key="1">
    <source>
        <dbReference type="EMBL" id="KAL3697014.1"/>
    </source>
</evidence>
<keyword evidence="2" id="KW-1185">Reference proteome</keyword>
<protein>
    <submittedName>
        <fullName evidence="1">Uncharacterized protein</fullName>
    </submittedName>
</protein>
<name>A0ABD3I1R1_9MARC</name>
<dbReference type="Proteomes" id="UP001633002">
    <property type="component" value="Unassembled WGS sequence"/>
</dbReference>
<organism evidence="1 2">
    <name type="scientific">Riccia sorocarpa</name>
    <dbReference type="NCBI Taxonomy" id="122646"/>
    <lineage>
        <taxon>Eukaryota</taxon>
        <taxon>Viridiplantae</taxon>
        <taxon>Streptophyta</taxon>
        <taxon>Embryophyta</taxon>
        <taxon>Marchantiophyta</taxon>
        <taxon>Marchantiopsida</taxon>
        <taxon>Marchantiidae</taxon>
        <taxon>Marchantiales</taxon>
        <taxon>Ricciaceae</taxon>
        <taxon>Riccia</taxon>
    </lineage>
</organism>
<gene>
    <name evidence="1" type="ORF">R1sor_011090</name>
</gene>
<evidence type="ECO:0000313" key="2">
    <source>
        <dbReference type="Proteomes" id="UP001633002"/>
    </source>
</evidence>
<comment type="caution">
    <text evidence="1">The sequence shown here is derived from an EMBL/GenBank/DDBJ whole genome shotgun (WGS) entry which is preliminary data.</text>
</comment>
<proteinExistence type="predicted"/>
<sequence>MENVDAALGRLLRASFSVDSTEIVAQLKEVVTELKTLRSDSELLTELRAMRHASESCNASLLEMKTSVSSLTTMKTCLESILQMVSTAMEKLVNTPLKNVQILLNSIWLRLAARSTYNQVGSQRLDDFSMLASFSYSATSATLQRSPTLNPYEGEVSRKTALSRE</sequence>